<dbReference type="GeneID" id="25790318"/>
<dbReference type="RefSeq" id="XP_013952241.1">
    <property type="nucleotide sequence ID" value="XM_014096766.1"/>
</dbReference>
<evidence type="ECO:0000313" key="2">
    <source>
        <dbReference type="Proteomes" id="UP000007115"/>
    </source>
</evidence>
<dbReference type="InParanoid" id="G9N5K0"/>
<gene>
    <name evidence="1" type="ORF">TRIVIDRAFT_204972</name>
</gene>
<dbReference type="Proteomes" id="UP000007115">
    <property type="component" value="Unassembled WGS sequence"/>
</dbReference>
<accession>G9N5K0</accession>
<comment type="caution">
    <text evidence="1">The sequence shown here is derived from an EMBL/GenBank/DDBJ whole genome shotgun (WGS) entry which is preliminary data.</text>
</comment>
<evidence type="ECO:0000313" key="1">
    <source>
        <dbReference type="EMBL" id="EHK18042.1"/>
    </source>
</evidence>
<keyword evidence="2" id="KW-1185">Reference proteome</keyword>
<sequence>MCFHREIVQPLVQSFLNSGIKGLDEWESPPYRRYTKEAGPTSDKETPYPAPDEQIRRLYMAFYRYEYACRIFPQYISNKSGPMGDCHVTAMRAMILEFLRAFTLEEKRDLKKVTDWVTNLYRELMKKARKAHEEDSNPEKGAAVFVRDNYLELDLIMRGLAYLNGCLPQEKFDMKKMREIQCHYDKLADSWGSSYLTFLEDAYDFASDFTEWRPMTSEQPY</sequence>
<dbReference type="AlphaFoldDB" id="G9N5K0"/>
<protein>
    <submittedName>
        <fullName evidence="1">Uncharacterized protein</fullName>
    </submittedName>
</protein>
<dbReference type="VEuPathDB" id="FungiDB:TRIVIDRAFT_204972"/>
<dbReference type="HOGENOM" id="CLU_1250826_0_0_1"/>
<dbReference type="EMBL" id="ABDF02000087">
    <property type="protein sequence ID" value="EHK18042.1"/>
    <property type="molecule type" value="Genomic_DNA"/>
</dbReference>
<name>G9N5K0_HYPVG</name>
<proteinExistence type="predicted"/>
<organism evidence="1 2">
    <name type="scientific">Hypocrea virens (strain Gv29-8 / FGSC 10586)</name>
    <name type="common">Gliocladium virens</name>
    <name type="synonym">Trichoderma virens</name>
    <dbReference type="NCBI Taxonomy" id="413071"/>
    <lineage>
        <taxon>Eukaryota</taxon>
        <taxon>Fungi</taxon>
        <taxon>Dikarya</taxon>
        <taxon>Ascomycota</taxon>
        <taxon>Pezizomycotina</taxon>
        <taxon>Sordariomycetes</taxon>
        <taxon>Hypocreomycetidae</taxon>
        <taxon>Hypocreales</taxon>
        <taxon>Hypocreaceae</taxon>
        <taxon>Trichoderma</taxon>
    </lineage>
</organism>
<reference evidence="1 2" key="1">
    <citation type="journal article" date="2011" name="Genome Biol.">
        <title>Comparative genome sequence analysis underscores mycoparasitism as the ancestral life style of Trichoderma.</title>
        <authorList>
            <person name="Kubicek C.P."/>
            <person name="Herrera-Estrella A."/>
            <person name="Seidl-Seiboth V."/>
            <person name="Martinez D.A."/>
            <person name="Druzhinina I.S."/>
            <person name="Thon M."/>
            <person name="Zeilinger S."/>
            <person name="Casas-Flores S."/>
            <person name="Horwitz B.A."/>
            <person name="Mukherjee P.K."/>
            <person name="Mukherjee M."/>
            <person name="Kredics L."/>
            <person name="Alcaraz L.D."/>
            <person name="Aerts A."/>
            <person name="Antal Z."/>
            <person name="Atanasova L."/>
            <person name="Cervantes-Badillo M.G."/>
            <person name="Challacombe J."/>
            <person name="Chertkov O."/>
            <person name="McCluskey K."/>
            <person name="Coulpier F."/>
            <person name="Deshpande N."/>
            <person name="von Doehren H."/>
            <person name="Ebbole D.J."/>
            <person name="Esquivel-Naranjo E.U."/>
            <person name="Fekete E."/>
            <person name="Flipphi M."/>
            <person name="Glaser F."/>
            <person name="Gomez-Rodriguez E.Y."/>
            <person name="Gruber S."/>
            <person name="Han C."/>
            <person name="Henrissat B."/>
            <person name="Hermosa R."/>
            <person name="Hernandez-Onate M."/>
            <person name="Karaffa L."/>
            <person name="Kosti I."/>
            <person name="Le Crom S."/>
            <person name="Lindquist E."/>
            <person name="Lucas S."/>
            <person name="Luebeck M."/>
            <person name="Luebeck P.S."/>
            <person name="Margeot A."/>
            <person name="Metz B."/>
            <person name="Misra M."/>
            <person name="Nevalainen H."/>
            <person name="Omann M."/>
            <person name="Packer N."/>
            <person name="Perrone G."/>
            <person name="Uresti-Rivera E.E."/>
            <person name="Salamov A."/>
            <person name="Schmoll M."/>
            <person name="Seiboth B."/>
            <person name="Shapiro H."/>
            <person name="Sukno S."/>
            <person name="Tamayo-Ramos J.A."/>
            <person name="Tisch D."/>
            <person name="Wiest A."/>
            <person name="Wilkinson H.H."/>
            <person name="Zhang M."/>
            <person name="Coutinho P.M."/>
            <person name="Kenerley C.M."/>
            <person name="Monte E."/>
            <person name="Baker S.E."/>
            <person name="Grigoriev I.V."/>
        </authorList>
    </citation>
    <scope>NUCLEOTIDE SEQUENCE [LARGE SCALE GENOMIC DNA]</scope>
    <source>
        <strain evidence="2">Gv29-8 / FGSC 10586</strain>
    </source>
</reference>